<keyword evidence="15" id="KW-1185">Reference proteome</keyword>
<feature type="domain" description="NB-ARC" evidence="8">
    <location>
        <begin position="301"/>
        <end position="468"/>
    </location>
</feature>
<dbReference type="InterPro" id="IPR056789">
    <property type="entry name" value="LRR_R13L1-DRL21"/>
</dbReference>
<dbReference type="InterPro" id="IPR032675">
    <property type="entry name" value="LRR_dom_sf"/>
</dbReference>
<name>A0AAQ3SLU0_PASNO</name>
<evidence type="ECO:0000256" key="4">
    <source>
        <dbReference type="ARBA" id="ARBA00022741"/>
    </source>
</evidence>
<dbReference type="InterPro" id="IPR055414">
    <property type="entry name" value="LRR_R13L4/SHOC2-like"/>
</dbReference>
<dbReference type="GO" id="GO:0009626">
    <property type="term" value="P:plant-type hypersensitive response"/>
    <property type="evidence" value="ECO:0007669"/>
    <property type="project" value="UniProtKB-ARBA"/>
</dbReference>
<dbReference type="Gene3D" id="3.40.50.300">
    <property type="entry name" value="P-loop containing nucleotide triphosphate hydrolases"/>
    <property type="match status" value="2"/>
</dbReference>
<reference evidence="14 15" key="1">
    <citation type="submission" date="2024-02" db="EMBL/GenBank/DDBJ databases">
        <title>High-quality chromosome-scale genome assembly of Pensacola bahiagrass (Paspalum notatum Flugge var. saurae).</title>
        <authorList>
            <person name="Vega J.M."/>
            <person name="Podio M."/>
            <person name="Orjuela J."/>
            <person name="Siena L.A."/>
            <person name="Pessino S.C."/>
            <person name="Combes M.C."/>
            <person name="Mariac C."/>
            <person name="Albertini E."/>
            <person name="Pupilli F."/>
            <person name="Ortiz J.P.A."/>
            <person name="Leblanc O."/>
        </authorList>
    </citation>
    <scope>NUCLEOTIDE SEQUENCE [LARGE SCALE GENOMIC DNA]</scope>
    <source>
        <strain evidence="14">R1</strain>
        <tissue evidence="14">Leaf</tissue>
    </source>
</reference>
<dbReference type="PRINTS" id="PR00364">
    <property type="entry name" value="DISEASERSIST"/>
</dbReference>
<sequence>MPTERQSPIIPTNLCSEHRLTSHNSATKKHQSSLALCLKSSDLHRRKGGIHLEITAGKARSSRSEILVRKAGSPYILSTARELETMCSQNPLTYITLLLVSSDAGNKKARRICLQPHLRSSKDQKVNKGSQLQLALHLFSQKLAPLVIKQYSSIVGVTRDLQDLQGLVEEINCWLEKAGYNTMGDSELFNWLSQLKHVVYDVDDIVNEFHLEAEKHEADVGNNTVSKWLITKPKSFMFQCKAALKIKAIKERFAAIVKQRTDFSAIVKSLPDGHPVPHINRTARTIPTLPIVDEALVRGRDKEKHEIISKLVDNNNKTIIKIVSVIGLGGCGKTTLAKLVFNDENIVKDNFEVKIWVHVSQEFDVEKLVKKLFESICGEKSEHYPLQQMTKTILDKLTGKRYLLVLDDVWTEDRIQWEEFMVHIKSAAPASSILLTTRSKKVAEAIESTDSINLQFLSEADSWAVFSQGFGMAMKGLNSEFLEVGREIVNKCGGVPLAIKVLAGVLRDKRRIEEWLAMRDSNLLDVEDKEHRVSACLMLSYFHLSSHLKQCFTLCSLFPKGRRIDKQQLIDQWIAHSMISLTIGVYHLEDIGDECFNSLVQVSFLQDVDEEYGRVRCKMHDLVYDLAWSILHEEISKVVPEDATSTTKSYRYFSLVEQVRIPFPKKGFRNARAIYVDEFDDKMFTKALKKTKHLRSIIVHDVSSGAVPTAIFLIKNLKYLDISRLTCEALPEAITDIWSLQAVHLTYSGLLELPESTGKLQMLRTLNLSHSVKLKCLPDSIGDCSVLSSIDLFKCNELTDLPNSIGRNENLRVLRMGYTKIEKLPSTIKTLKRLECLDLFWCTKLVELPEGTGNLKKLQVLNLKLCEKLGGMPRGIGQLSRLQKLGLFVVGEEEKFARISELANVGGISEDLIIRGIERVMEPHNAHKACLKQKKKLQRLSLEWRYDDVRQVDTVLQQGVLDGLEPPPQIKKLGICGYSGRQYARWMQNEVGGRGQGFAHFSFIREMNLSDFPNLKQLCGLVELPCLEELVLRKMPYLECISGGPFPSLVKLEMECLSSLGDVWMVAERTMSDGEDGGSYINCMAHLGQEFRIGNCLSYLTVAGCPKLKVKPYLPLSLQQLYLNSVSEQLLESQGRCEGYSLSFSFSHLKMLDLTQITGFKYGLEPGRRWDLMQHMTSLESLKIRYYDDVQTELPESLGSLRSLQTLTIYSCNTSGLPQSMGHLTSLQSLYMSNCSAMHELPECLGELCSLQELTIESCNSLSILPQSMGHLTSLQKLRIEGCPTLDQLPECLGELSSLRTLHVGCLPNIKGLPQSLQHLASLQDLFIYDCDALDELPECLGDLRSLKELVIDELPRLACLPESMCCLTSLKQLRIKSCRGLTSLPQGMKSLASLEDLEVSRCSGIKYLPEGTFGLTALKKLKIRVCSGLESLPEGIQGLTGLQTLWIWDCPGIKSLPEGIKGLTSLQTLRIVDCPGIKSLPKGIKGLTSLKQLWIGGCSDLARSGSMPPHAAVLCTMQSARGICVFTVTYMGIHFPILHLIMLRILLRLSNKSIKWLPGSKSHFKGASALLSPAQLRLCPVLEHDFLISMSTLSLPLVLPLDWRLERRGRQVSRAKSPFPWRSTGVCAWWRNVQACCRLACGVPGTYSRTLPDHKSYNNYKDDSSLLLSLMLWENMVGMEAAALSSAVTGMLKIVGNKLAPTVIKEYSSLVGVKKDLQELKELADEINIWLEDREGHRAMEGAKSLNWLKTLKDIAYTVNDVVDDFQLQLEKLETDGYGGIMSKHLRKKTKSFLLQCKVAHKIKAVRKRFSVIAKQRTDLTAIVGHNPVSHLNKTTMDMPTLPIVDEAAVLGRGEDKNKIITKLVKAYDQQELEVVSIIGFGGTGKTTLAKLVFHDCEIIEKHFEIRLWVHVSQEFNMEKLVEKLFEAVTKDKSDHYSLQYMSEKLSKELTGKNFLLVLDDVWIEDRTQHVELQEKFMVHLKSSASGSKILVTTRSRRVAEVMESAELHDLPFLSLDDSWQLFDRSFGPGLKELGYEYQQVGKEIVRKCGGVPLAINVLAGTLRDKKLIGEWEALRDNNLLDVGEESVSACLKLSYFYLPSHLKQCFTLCSLFPKGHRICKEQLIDLWIAHNMISLTIGIDYLEDIGEKYFSSLVQVSFLHDVDERYGILKCSMHDLVHDLARSILSEEISTSVPEDATSSTKGYRYFCLTNIQEPRKLLPQKDFDNARAVYVDNNDAIISGKALKKAKLLRSVIVDRITSTVVLTAIFEVKNLKYLEVTRLYCQTLPETISHIWSPQSLHLTESSLLEVPKSIGKLQKLRTLKLSRCWNLECLPDSIGECNMLSSIDLCNCQNFTTLPNTIGRNEKLRVLRIGCTKIEKLPSSITTLKNLECLDLCSCRELVELPAGIGNLQKLQILNLEDCVGHVELPKGIGNLEKLQVLNLKRCKKLGGVPRGIGQLSRLQKLGLFVVGEGEKFAGISELANIGGNINDLNIIGIERLMEPHDAHKACLKQKTNLQRLRLEWKMYYDVGEVNIELQQGVLDGLEPPPGIKELEIYGYSGSQYAQWIQNEVSGGGQGIAHFSFLRVMNLSTFPNLKQLCGLVELPCLKKLVLHKMPSLESISGGPFPSLVKLTMQYLPSLGDVWMVAERTLSDGEEGGSCSNCTPHLGQEFRVGNCLSYLIVTGCPTLKVKPYLPLSLQQLDLYSGSEQLLESPGRCEGYPSPFSFSHLKTLNLVQITAFGSGLGPGRRWDLLQHMTTLESLKIAYVDELGEPPFSAKVDHQKL</sequence>
<evidence type="ECO:0000256" key="7">
    <source>
        <dbReference type="ARBA" id="ARBA00023054"/>
    </source>
</evidence>
<dbReference type="CDD" id="cd14798">
    <property type="entry name" value="RX-CC_like"/>
    <property type="match status" value="1"/>
</dbReference>
<evidence type="ECO:0000256" key="5">
    <source>
        <dbReference type="ARBA" id="ARBA00022821"/>
    </source>
</evidence>
<dbReference type="InterPro" id="IPR057135">
    <property type="entry name" value="At4g27190-like_LRR"/>
</dbReference>
<dbReference type="Gene3D" id="1.10.8.430">
    <property type="entry name" value="Helical domain of apoptotic protease-activating factors"/>
    <property type="match status" value="2"/>
</dbReference>
<dbReference type="SUPFAM" id="SSF52540">
    <property type="entry name" value="P-loop containing nucleoside triphosphate hydrolases"/>
    <property type="match status" value="2"/>
</dbReference>
<dbReference type="FunFam" id="1.10.10.10:FF:000322">
    <property type="entry name" value="Probable disease resistance protein At1g63360"/>
    <property type="match status" value="2"/>
</dbReference>
<evidence type="ECO:0000313" key="14">
    <source>
        <dbReference type="EMBL" id="WVZ54693.1"/>
    </source>
</evidence>
<dbReference type="GO" id="GO:0043531">
    <property type="term" value="F:ADP binding"/>
    <property type="evidence" value="ECO:0007669"/>
    <property type="project" value="InterPro"/>
</dbReference>
<evidence type="ECO:0000259" key="11">
    <source>
        <dbReference type="Pfam" id="PF23559"/>
    </source>
</evidence>
<keyword evidence="7" id="KW-0175">Coiled coil</keyword>
<keyword evidence="5" id="KW-0611">Plant defense</keyword>
<gene>
    <name evidence="14" type="ORF">U9M48_005455</name>
</gene>
<feature type="domain" description="NB-ARC" evidence="8">
    <location>
        <begin position="1857"/>
        <end position="2026"/>
    </location>
</feature>
<evidence type="ECO:0000259" key="10">
    <source>
        <dbReference type="Pfam" id="PF23247"/>
    </source>
</evidence>
<evidence type="ECO:0000256" key="3">
    <source>
        <dbReference type="ARBA" id="ARBA00022737"/>
    </source>
</evidence>
<feature type="domain" description="Disease resistance protein winged helix" evidence="11">
    <location>
        <begin position="2113"/>
        <end position="2183"/>
    </location>
</feature>
<feature type="domain" description="R13L1/DRL21-like LRR repeat region" evidence="13">
    <location>
        <begin position="2481"/>
        <end position="2618"/>
    </location>
</feature>
<evidence type="ECO:0000256" key="2">
    <source>
        <dbReference type="ARBA" id="ARBA00022614"/>
    </source>
</evidence>
<feature type="domain" description="Disease resistance R13L4/SHOC-2-like LRR" evidence="12">
    <location>
        <begin position="1143"/>
        <end position="1281"/>
    </location>
</feature>
<dbReference type="InterPro" id="IPR036388">
    <property type="entry name" value="WH-like_DNA-bd_sf"/>
</dbReference>
<dbReference type="InterPro" id="IPR002182">
    <property type="entry name" value="NB-ARC"/>
</dbReference>
<dbReference type="InterPro" id="IPR041118">
    <property type="entry name" value="Rx_N"/>
</dbReference>
<organism evidence="14 15">
    <name type="scientific">Paspalum notatum var. saurae</name>
    <dbReference type="NCBI Taxonomy" id="547442"/>
    <lineage>
        <taxon>Eukaryota</taxon>
        <taxon>Viridiplantae</taxon>
        <taxon>Streptophyta</taxon>
        <taxon>Embryophyta</taxon>
        <taxon>Tracheophyta</taxon>
        <taxon>Spermatophyta</taxon>
        <taxon>Magnoliopsida</taxon>
        <taxon>Liliopsida</taxon>
        <taxon>Poales</taxon>
        <taxon>Poaceae</taxon>
        <taxon>PACMAD clade</taxon>
        <taxon>Panicoideae</taxon>
        <taxon>Andropogonodae</taxon>
        <taxon>Paspaleae</taxon>
        <taxon>Paspalinae</taxon>
        <taxon>Paspalum</taxon>
    </lineage>
</organism>
<dbReference type="Proteomes" id="UP001341281">
    <property type="component" value="Chromosome 01"/>
</dbReference>
<feature type="domain" description="Disease resistance N-terminal" evidence="9">
    <location>
        <begin position="1693"/>
        <end position="1784"/>
    </location>
</feature>
<dbReference type="GO" id="GO:0002758">
    <property type="term" value="P:innate immune response-activating signaling pathway"/>
    <property type="evidence" value="ECO:0007669"/>
    <property type="project" value="UniProtKB-ARBA"/>
</dbReference>
<dbReference type="Pfam" id="PF23598">
    <property type="entry name" value="LRR_14"/>
    <property type="match status" value="1"/>
</dbReference>
<feature type="domain" description="Disease resistance N-terminal" evidence="9">
    <location>
        <begin position="137"/>
        <end position="221"/>
    </location>
</feature>
<dbReference type="GO" id="GO:0005524">
    <property type="term" value="F:ATP binding"/>
    <property type="evidence" value="ECO:0007669"/>
    <property type="project" value="UniProtKB-KW"/>
</dbReference>
<keyword evidence="4" id="KW-0547">Nucleotide-binding</keyword>
<dbReference type="GO" id="GO:0042742">
    <property type="term" value="P:defense response to bacterium"/>
    <property type="evidence" value="ECO:0007669"/>
    <property type="project" value="UniProtKB-ARBA"/>
</dbReference>
<evidence type="ECO:0000259" key="8">
    <source>
        <dbReference type="Pfam" id="PF00931"/>
    </source>
</evidence>
<dbReference type="Pfam" id="PF23247">
    <property type="entry name" value="LRR_RPS2"/>
    <property type="match status" value="1"/>
</dbReference>
<keyword evidence="2" id="KW-0433">Leucine-rich repeat</keyword>
<feature type="domain" description="Disease resistance protein At4g27190-like leucine-rich repeats" evidence="10">
    <location>
        <begin position="1296"/>
        <end position="1403"/>
    </location>
</feature>
<dbReference type="InterPro" id="IPR027417">
    <property type="entry name" value="P-loop_NTPase"/>
</dbReference>
<dbReference type="PANTHER" id="PTHR36766:SF56">
    <property type="match status" value="1"/>
</dbReference>
<evidence type="ECO:0000256" key="6">
    <source>
        <dbReference type="ARBA" id="ARBA00022840"/>
    </source>
</evidence>
<dbReference type="SMART" id="SM00367">
    <property type="entry name" value="LRR_CC"/>
    <property type="match status" value="7"/>
</dbReference>
<dbReference type="SUPFAM" id="SSF52047">
    <property type="entry name" value="RNI-like"/>
    <property type="match status" value="1"/>
</dbReference>
<keyword evidence="3" id="KW-0677">Repeat</keyword>
<dbReference type="Pfam" id="PF23559">
    <property type="entry name" value="WHD_DRP"/>
    <property type="match status" value="2"/>
</dbReference>
<comment type="similarity">
    <text evidence="1">Belongs to the disease resistance NB-LRR family.</text>
</comment>
<evidence type="ECO:0000256" key="1">
    <source>
        <dbReference type="ARBA" id="ARBA00008894"/>
    </source>
</evidence>
<evidence type="ECO:0000259" key="12">
    <source>
        <dbReference type="Pfam" id="PF23598"/>
    </source>
</evidence>
<evidence type="ECO:0000259" key="13">
    <source>
        <dbReference type="Pfam" id="PF25019"/>
    </source>
</evidence>
<dbReference type="EMBL" id="CP144745">
    <property type="protein sequence ID" value="WVZ54693.1"/>
    <property type="molecule type" value="Genomic_DNA"/>
</dbReference>
<dbReference type="Gene3D" id="1.10.10.10">
    <property type="entry name" value="Winged helix-like DNA-binding domain superfamily/Winged helix DNA-binding domain"/>
    <property type="match status" value="2"/>
</dbReference>
<keyword evidence="6" id="KW-0067">ATP-binding</keyword>
<dbReference type="InterPro" id="IPR058922">
    <property type="entry name" value="WHD_DRP"/>
</dbReference>
<dbReference type="Pfam" id="PF00931">
    <property type="entry name" value="NB-ARC"/>
    <property type="match status" value="2"/>
</dbReference>
<accession>A0AAQ3SLU0</accession>
<evidence type="ECO:0000259" key="9">
    <source>
        <dbReference type="Pfam" id="PF18052"/>
    </source>
</evidence>
<dbReference type="InterPro" id="IPR042197">
    <property type="entry name" value="Apaf_helical"/>
</dbReference>
<dbReference type="Pfam" id="PF18052">
    <property type="entry name" value="Rx_N"/>
    <property type="match status" value="2"/>
</dbReference>
<dbReference type="Gene3D" id="3.80.10.10">
    <property type="entry name" value="Ribonuclease Inhibitor"/>
    <property type="match status" value="6"/>
</dbReference>
<evidence type="ECO:0000313" key="15">
    <source>
        <dbReference type="Proteomes" id="UP001341281"/>
    </source>
</evidence>
<dbReference type="FunFam" id="3.40.50.300:FF:001091">
    <property type="entry name" value="Probable disease resistance protein At1g61300"/>
    <property type="match status" value="2"/>
</dbReference>
<dbReference type="Gene3D" id="1.20.5.4130">
    <property type="match status" value="2"/>
</dbReference>
<feature type="domain" description="Disease resistance protein winged helix" evidence="11">
    <location>
        <begin position="557"/>
        <end position="627"/>
    </location>
</feature>
<dbReference type="InterPro" id="IPR038005">
    <property type="entry name" value="RX-like_CC"/>
</dbReference>
<dbReference type="PANTHER" id="PTHR36766">
    <property type="entry name" value="PLANT BROAD-SPECTRUM MILDEW RESISTANCE PROTEIN RPW8"/>
    <property type="match status" value="1"/>
</dbReference>
<protein>
    <submittedName>
        <fullName evidence="14">Uncharacterized protein</fullName>
    </submittedName>
</protein>
<dbReference type="Pfam" id="PF25019">
    <property type="entry name" value="LRR_R13L1-DRL21"/>
    <property type="match status" value="2"/>
</dbReference>
<dbReference type="InterPro" id="IPR006553">
    <property type="entry name" value="Leu-rich_rpt_Cys-con_subtyp"/>
</dbReference>
<dbReference type="SUPFAM" id="SSF52058">
    <property type="entry name" value="L domain-like"/>
    <property type="match status" value="3"/>
</dbReference>
<proteinExistence type="inferred from homology"/>
<feature type="domain" description="R13L1/DRL21-like LRR repeat region" evidence="13">
    <location>
        <begin position="899"/>
        <end position="1035"/>
    </location>
</feature>